<dbReference type="RefSeq" id="WP_068377352.1">
    <property type="nucleotide sequence ID" value="NZ_LSNE01000006.1"/>
</dbReference>
<evidence type="ECO:0000313" key="3">
    <source>
        <dbReference type="Proteomes" id="UP000070299"/>
    </source>
</evidence>
<reference evidence="3" key="1">
    <citation type="submission" date="2016-02" db="EMBL/GenBank/DDBJ databases">
        <authorList>
            <person name="Schultz-Johansen M."/>
            <person name="Glaring M.A."/>
            <person name="Bech P.K."/>
            <person name="Stougaard P."/>
        </authorList>
    </citation>
    <scope>NUCLEOTIDE SEQUENCE [LARGE SCALE GENOMIC DNA]</scope>
    <source>
        <strain evidence="3">S66</strain>
    </source>
</reference>
<dbReference type="OrthoDB" id="5703697at2"/>
<evidence type="ECO:0000313" key="2">
    <source>
        <dbReference type="EMBL" id="KXI28464.1"/>
    </source>
</evidence>
<organism evidence="2 3">
    <name type="scientific">Paraglaciecola hydrolytica</name>
    <dbReference type="NCBI Taxonomy" id="1799789"/>
    <lineage>
        <taxon>Bacteria</taxon>
        <taxon>Pseudomonadati</taxon>
        <taxon>Pseudomonadota</taxon>
        <taxon>Gammaproteobacteria</taxon>
        <taxon>Alteromonadales</taxon>
        <taxon>Alteromonadaceae</taxon>
        <taxon>Paraglaciecola</taxon>
    </lineage>
</organism>
<evidence type="ECO:0008006" key="4">
    <source>
        <dbReference type="Google" id="ProtNLM"/>
    </source>
</evidence>
<keyword evidence="3" id="KW-1185">Reference proteome</keyword>
<name>A0A135ZZS0_9ALTE</name>
<feature type="signal peptide" evidence="1">
    <location>
        <begin position="1"/>
        <end position="23"/>
    </location>
</feature>
<evidence type="ECO:0000256" key="1">
    <source>
        <dbReference type="SAM" id="SignalP"/>
    </source>
</evidence>
<comment type="caution">
    <text evidence="2">The sequence shown here is derived from an EMBL/GenBank/DDBJ whole genome shotgun (WGS) entry which is preliminary data.</text>
</comment>
<dbReference type="EMBL" id="LSNE01000006">
    <property type="protein sequence ID" value="KXI28464.1"/>
    <property type="molecule type" value="Genomic_DNA"/>
</dbReference>
<accession>A0A135ZZS0</accession>
<gene>
    <name evidence="2" type="ORF">AX660_15325</name>
</gene>
<sequence length="241" mass="25427">MKYKYLKVACLGLGLTISGMSNAAFINFTGGTATFNAGGTGVTDNSTSFQDVANYIESGFMFEFFFSGPPSPFASTIGDYYGTGNDVAHWHWDNGPYGEVIEVRVSKVDNSMFDLGGFRVSTNTSVGGGSSTGTEKVSINTSKATGIFNVASDSWGLGNGPDPLITISSTNTLFDDITWFSFTNDVGSDAVGMGLDNFFFDEIGDANGNDPTGNPVPGPSTLTIFILGFVGLVLSRFKKLS</sequence>
<feature type="chain" id="PRO_5007469464" description="PEP-CTERM protein-sorting domain-containing protein" evidence="1">
    <location>
        <begin position="24"/>
        <end position="241"/>
    </location>
</feature>
<protein>
    <recommendedName>
        <fullName evidence="4">PEP-CTERM protein-sorting domain-containing protein</fullName>
    </recommendedName>
</protein>
<dbReference type="AlphaFoldDB" id="A0A135ZZS0"/>
<proteinExistence type="predicted"/>
<dbReference type="Proteomes" id="UP000070299">
    <property type="component" value="Unassembled WGS sequence"/>
</dbReference>
<keyword evidence="1" id="KW-0732">Signal</keyword>